<feature type="transmembrane region" description="Helical" evidence="7">
    <location>
        <begin position="177"/>
        <end position="199"/>
    </location>
</feature>
<protein>
    <submittedName>
        <fullName evidence="9">Putative inorganic phosphate cotransporter</fullName>
    </submittedName>
</protein>
<feature type="transmembrane region" description="Helical" evidence="7">
    <location>
        <begin position="301"/>
        <end position="321"/>
    </location>
</feature>
<keyword evidence="6 7" id="KW-0472">Membrane</keyword>
<feature type="domain" description="Major facilitator superfamily (MFS) profile" evidence="8">
    <location>
        <begin position="46"/>
        <end position="495"/>
    </location>
</feature>
<accession>A0A8J4YYI5</accession>
<dbReference type="Proteomes" id="UP000770661">
    <property type="component" value="Unassembled WGS sequence"/>
</dbReference>
<dbReference type="InterPro" id="IPR020846">
    <property type="entry name" value="MFS_dom"/>
</dbReference>
<evidence type="ECO:0000256" key="3">
    <source>
        <dbReference type="ARBA" id="ARBA00022692"/>
    </source>
</evidence>
<evidence type="ECO:0000256" key="4">
    <source>
        <dbReference type="ARBA" id="ARBA00022847"/>
    </source>
</evidence>
<evidence type="ECO:0000256" key="7">
    <source>
        <dbReference type="SAM" id="Phobius"/>
    </source>
</evidence>
<dbReference type="GO" id="GO:0006820">
    <property type="term" value="P:monoatomic anion transport"/>
    <property type="evidence" value="ECO:0007669"/>
    <property type="project" value="TreeGrafter"/>
</dbReference>
<reference evidence="9" key="1">
    <citation type="submission" date="2020-07" db="EMBL/GenBank/DDBJ databases">
        <title>The High-quality genome of the commercially important snow crab, Chionoecetes opilio.</title>
        <authorList>
            <person name="Jeong J.-H."/>
            <person name="Ryu S."/>
        </authorList>
    </citation>
    <scope>NUCLEOTIDE SEQUENCE</scope>
    <source>
        <strain evidence="9">MADBK_172401_WGS</strain>
        <tissue evidence="9">Digestive gland</tissue>
    </source>
</reference>
<dbReference type="GO" id="GO:0015293">
    <property type="term" value="F:symporter activity"/>
    <property type="evidence" value="ECO:0007669"/>
    <property type="project" value="UniProtKB-KW"/>
</dbReference>
<evidence type="ECO:0000256" key="2">
    <source>
        <dbReference type="ARBA" id="ARBA00022448"/>
    </source>
</evidence>
<gene>
    <name evidence="9" type="primary">Picot_4</name>
    <name evidence="9" type="ORF">GWK47_028693</name>
</gene>
<comment type="caution">
    <text evidence="9">The sequence shown here is derived from an EMBL/GenBank/DDBJ whole genome shotgun (WGS) entry which is preliminary data.</text>
</comment>
<organism evidence="9 10">
    <name type="scientific">Chionoecetes opilio</name>
    <name type="common">Atlantic snow crab</name>
    <name type="synonym">Cancer opilio</name>
    <dbReference type="NCBI Taxonomy" id="41210"/>
    <lineage>
        <taxon>Eukaryota</taxon>
        <taxon>Metazoa</taxon>
        <taxon>Ecdysozoa</taxon>
        <taxon>Arthropoda</taxon>
        <taxon>Crustacea</taxon>
        <taxon>Multicrustacea</taxon>
        <taxon>Malacostraca</taxon>
        <taxon>Eumalacostraca</taxon>
        <taxon>Eucarida</taxon>
        <taxon>Decapoda</taxon>
        <taxon>Pleocyemata</taxon>
        <taxon>Brachyura</taxon>
        <taxon>Eubrachyura</taxon>
        <taxon>Majoidea</taxon>
        <taxon>Majidae</taxon>
        <taxon>Chionoecetes</taxon>
    </lineage>
</organism>
<keyword evidence="3 7" id="KW-0812">Transmembrane</keyword>
<dbReference type="Gene3D" id="1.20.1250.20">
    <property type="entry name" value="MFS general substrate transporter like domains"/>
    <property type="match status" value="2"/>
</dbReference>
<evidence type="ECO:0000313" key="10">
    <source>
        <dbReference type="Proteomes" id="UP000770661"/>
    </source>
</evidence>
<feature type="transmembrane region" description="Helical" evidence="7">
    <location>
        <begin position="402"/>
        <end position="425"/>
    </location>
</feature>
<proteinExistence type="predicted"/>
<dbReference type="InterPro" id="IPR050382">
    <property type="entry name" value="MFS_Na/Anion_cotransporter"/>
</dbReference>
<dbReference type="AlphaFoldDB" id="A0A8J4YYI5"/>
<evidence type="ECO:0000256" key="1">
    <source>
        <dbReference type="ARBA" id="ARBA00004141"/>
    </source>
</evidence>
<dbReference type="OrthoDB" id="2985014at2759"/>
<evidence type="ECO:0000256" key="5">
    <source>
        <dbReference type="ARBA" id="ARBA00022989"/>
    </source>
</evidence>
<dbReference type="PANTHER" id="PTHR11662">
    <property type="entry name" value="SOLUTE CARRIER FAMILY 17"/>
    <property type="match status" value="1"/>
</dbReference>
<keyword evidence="4" id="KW-0769">Symport</keyword>
<keyword evidence="5 7" id="KW-1133">Transmembrane helix</keyword>
<dbReference type="PROSITE" id="PS50850">
    <property type="entry name" value="MFS"/>
    <property type="match status" value="1"/>
</dbReference>
<dbReference type="GO" id="GO:0016020">
    <property type="term" value="C:membrane"/>
    <property type="evidence" value="ECO:0007669"/>
    <property type="project" value="UniProtKB-SubCell"/>
</dbReference>
<feature type="transmembrane region" description="Helical" evidence="7">
    <location>
        <begin position="437"/>
        <end position="461"/>
    </location>
</feature>
<keyword evidence="10" id="KW-1185">Reference proteome</keyword>
<feature type="transmembrane region" description="Helical" evidence="7">
    <location>
        <begin position="239"/>
        <end position="259"/>
    </location>
</feature>
<feature type="transmembrane region" description="Helical" evidence="7">
    <location>
        <begin position="341"/>
        <end position="366"/>
    </location>
</feature>
<evidence type="ECO:0000259" key="8">
    <source>
        <dbReference type="PROSITE" id="PS50850"/>
    </source>
</evidence>
<feature type="transmembrane region" description="Helical" evidence="7">
    <location>
        <begin position="146"/>
        <end position="165"/>
    </location>
</feature>
<dbReference type="Pfam" id="PF07690">
    <property type="entry name" value="MFS_1"/>
    <property type="match status" value="1"/>
</dbReference>
<dbReference type="EMBL" id="JACEEZ010000375">
    <property type="protein sequence ID" value="KAG0730214.1"/>
    <property type="molecule type" value="Genomic_DNA"/>
</dbReference>
<evidence type="ECO:0000256" key="6">
    <source>
        <dbReference type="ARBA" id="ARBA00023136"/>
    </source>
</evidence>
<feature type="transmembrane region" description="Helical" evidence="7">
    <location>
        <begin position="378"/>
        <end position="396"/>
    </location>
</feature>
<name>A0A8J4YYI5_CHIOP</name>
<feature type="transmembrane region" description="Helical" evidence="7">
    <location>
        <begin position="206"/>
        <end position="227"/>
    </location>
</feature>
<dbReference type="CDD" id="cd17318">
    <property type="entry name" value="MFS_SLC17"/>
    <property type="match status" value="1"/>
</dbReference>
<comment type="subcellular location">
    <subcellularLocation>
        <location evidence="1">Membrane</location>
        <topology evidence="1">Multi-pass membrane protein</topology>
    </subcellularLocation>
</comment>
<sequence length="523" mass="56722">MSTTHDANERTPALNSTRIRLRIRPRHTLALLGCLGTAISYCQRVNLSVAIVAMVSHNADNSTNMTYLCPNTTPHSRMIHAVPDLDTSPSEDRAAVAKAMPQEDGAKEFSWDKWTQGIVLGSFYWGYAVTSLFGGRISEYLGGKTVTGLGMFSASFLSLITPLAARASVQALITCRIFLGSAQGIVVPAMNTILASWFLPLERSKYTTIVISGCPMGAVVGMTVSGWLADSSFLGGWPSVFYCFGAAGIVWGMVWCLLVHSHPDDHPDISPELHRRLRDNQDSIKGTEVVAIPWMSLVSSLPLWGVIMASLGSDYGFYTLMAELPTYLNDVHGFDLTSNAMLSALPCLLMLLWSLVWAALMHTLSLRDIVSLVTVRRLSMATALYGPMLALLVVVFVQCNTVVAVCMICLAVMLSGSATSGYLCSHQDLAPNLAGTLMGLTNTVGALAGIASPAITGYIVGEIKTEWAWRIVFLISVGLFLVTCTFYLLLIAASVQPWNDPPGFYRVRLRHHEAPAARRHVAD</sequence>
<dbReference type="SUPFAM" id="SSF103473">
    <property type="entry name" value="MFS general substrate transporter"/>
    <property type="match status" value="1"/>
</dbReference>
<dbReference type="InterPro" id="IPR011701">
    <property type="entry name" value="MFS"/>
</dbReference>
<dbReference type="PANTHER" id="PTHR11662:SF399">
    <property type="entry name" value="FI19708P1-RELATED"/>
    <property type="match status" value="1"/>
</dbReference>
<dbReference type="FunFam" id="1.20.1250.20:FF:000003">
    <property type="entry name" value="Solute carrier family 17 member 3"/>
    <property type="match status" value="1"/>
</dbReference>
<feature type="transmembrane region" description="Helical" evidence="7">
    <location>
        <begin position="114"/>
        <end position="134"/>
    </location>
</feature>
<keyword evidence="2" id="KW-0813">Transport</keyword>
<feature type="transmembrane region" description="Helical" evidence="7">
    <location>
        <begin position="467"/>
        <end position="490"/>
    </location>
</feature>
<dbReference type="InterPro" id="IPR036259">
    <property type="entry name" value="MFS_trans_sf"/>
</dbReference>
<evidence type="ECO:0000313" key="9">
    <source>
        <dbReference type="EMBL" id="KAG0730214.1"/>
    </source>
</evidence>